<protein>
    <submittedName>
        <fullName evidence="5">GntR family transcriptional regulator</fullName>
    </submittedName>
</protein>
<dbReference type="InterPro" id="IPR036390">
    <property type="entry name" value="WH_DNA-bd_sf"/>
</dbReference>
<evidence type="ECO:0000313" key="5">
    <source>
        <dbReference type="EMBL" id="MDB7981432.1"/>
    </source>
</evidence>
<dbReference type="PRINTS" id="PR00035">
    <property type="entry name" value="HTHGNTR"/>
</dbReference>
<dbReference type="EMBL" id="JAQLXO010000001">
    <property type="protein sequence ID" value="MDB7981432.1"/>
    <property type="molecule type" value="Genomic_DNA"/>
</dbReference>
<evidence type="ECO:0000256" key="3">
    <source>
        <dbReference type="ARBA" id="ARBA00023163"/>
    </source>
</evidence>
<dbReference type="SMART" id="SM00345">
    <property type="entry name" value="HTH_GNTR"/>
    <property type="match status" value="1"/>
</dbReference>
<evidence type="ECO:0000313" key="6">
    <source>
        <dbReference type="Proteomes" id="UP001212981"/>
    </source>
</evidence>
<dbReference type="InterPro" id="IPR036388">
    <property type="entry name" value="WH-like_DNA-bd_sf"/>
</dbReference>
<keyword evidence="2" id="KW-0238">DNA-binding</keyword>
<dbReference type="AlphaFoldDB" id="A0AAW6CSR5"/>
<sequence length="260" mass="30353">MRLEKHPKQGIKITRTSVVEQISDVMKHSILTNEWKPNDKIPSETELANLFGVNRLSVRLAIQKLNTLGLTETRVGDGTYVKEFSLKPVLSQLTDLYADQYEDVTELRYLLEKECFIRAVKHATEDDIDALKKALLQYELCTNQFQEVFYKKDNDPGLKQLLEVAVDADFNFHYQIIKISKNRLFKDVYYMTQELVRQNIMKLFYERSIRRKKNGLPPLGNEELHHQIYECIKKHDEKMADDLIGKMLGIIPVLGLDDFD</sequence>
<dbReference type="Pfam" id="PF07729">
    <property type="entry name" value="FCD"/>
    <property type="match status" value="1"/>
</dbReference>
<dbReference type="Gene3D" id="1.10.10.10">
    <property type="entry name" value="Winged helix-like DNA-binding domain superfamily/Winged helix DNA-binding domain"/>
    <property type="match status" value="1"/>
</dbReference>
<dbReference type="SUPFAM" id="SSF48008">
    <property type="entry name" value="GntR ligand-binding domain-like"/>
    <property type="match status" value="1"/>
</dbReference>
<organism evidence="5 6">
    <name type="scientific">Faecalicoccus pleomorphus</name>
    <dbReference type="NCBI Taxonomy" id="1323"/>
    <lineage>
        <taxon>Bacteria</taxon>
        <taxon>Bacillati</taxon>
        <taxon>Bacillota</taxon>
        <taxon>Erysipelotrichia</taxon>
        <taxon>Erysipelotrichales</taxon>
        <taxon>Erysipelotrichaceae</taxon>
        <taxon>Faecalicoccus</taxon>
    </lineage>
</organism>
<gene>
    <name evidence="5" type="ORF">PND82_01185</name>
</gene>
<dbReference type="SUPFAM" id="SSF46785">
    <property type="entry name" value="Winged helix' DNA-binding domain"/>
    <property type="match status" value="1"/>
</dbReference>
<dbReference type="GO" id="GO:0003677">
    <property type="term" value="F:DNA binding"/>
    <property type="evidence" value="ECO:0007669"/>
    <property type="project" value="UniProtKB-KW"/>
</dbReference>
<keyword evidence="3" id="KW-0804">Transcription</keyword>
<dbReference type="GO" id="GO:0003700">
    <property type="term" value="F:DNA-binding transcription factor activity"/>
    <property type="evidence" value="ECO:0007669"/>
    <property type="project" value="InterPro"/>
</dbReference>
<dbReference type="PANTHER" id="PTHR43537">
    <property type="entry name" value="TRANSCRIPTIONAL REGULATOR, GNTR FAMILY"/>
    <property type="match status" value="1"/>
</dbReference>
<proteinExistence type="predicted"/>
<dbReference type="Pfam" id="PF00392">
    <property type="entry name" value="GntR"/>
    <property type="match status" value="1"/>
</dbReference>
<feature type="domain" description="HTH gntR-type" evidence="4">
    <location>
        <begin position="16"/>
        <end position="84"/>
    </location>
</feature>
<evidence type="ECO:0000256" key="1">
    <source>
        <dbReference type="ARBA" id="ARBA00023015"/>
    </source>
</evidence>
<dbReference type="SMART" id="SM00895">
    <property type="entry name" value="FCD"/>
    <property type="match status" value="1"/>
</dbReference>
<dbReference type="PROSITE" id="PS50949">
    <property type="entry name" value="HTH_GNTR"/>
    <property type="match status" value="1"/>
</dbReference>
<dbReference type="Proteomes" id="UP001212981">
    <property type="component" value="Unassembled WGS sequence"/>
</dbReference>
<comment type="caution">
    <text evidence="5">The sequence shown here is derived from an EMBL/GenBank/DDBJ whole genome shotgun (WGS) entry which is preliminary data.</text>
</comment>
<evidence type="ECO:0000256" key="2">
    <source>
        <dbReference type="ARBA" id="ARBA00023125"/>
    </source>
</evidence>
<dbReference type="InterPro" id="IPR011711">
    <property type="entry name" value="GntR_C"/>
</dbReference>
<dbReference type="InterPro" id="IPR000524">
    <property type="entry name" value="Tscrpt_reg_HTH_GntR"/>
</dbReference>
<reference evidence="5" key="1">
    <citation type="submission" date="2023-01" db="EMBL/GenBank/DDBJ databases">
        <title>Human gut microbiome strain richness.</title>
        <authorList>
            <person name="Chen-Liaw A."/>
        </authorList>
    </citation>
    <scope>NUCLEOTIDE SEQUENCE</scope>
    <source>
        <strain evidence="5">D8_m1001271B151109d0_201107</strain>
    </source>
</reference>
<dbReference type="RefSeq" id="WP_195222860.1">
    <property type="nucleotide sequence ID" value="NZ_JADNBU010000028.1"/>
</dbReference>
<dbReference type="InterPro" id="IPR008920">
    <property type="entry name" value="TF_FadR/GntR_C"/>
</dbReference>
<dbReference type="CDD" id="cd07377">
    <property type="entry name" value="WHTH_GntR"/>
    <property type="match status" value="1"/>
</dbReference>
<keyword evidence="1" id="KW-0805">Transcription regulation</keyword>
<dbReference type="Gene3D" id="1.20.120.530">
    <property type="entry name" value="GntR ligand-binding domain-like"/>
    <property type="match status" value="1"/>
</dbReference>
<evidence type="ECO:0000259" key="4">
    <source>
        <dbReference type="PROSITE" id="PS50949"/>
    </source>
</evidence>
<dbReference type="PANTHER" id="PTHR43537:SF47">
    <property type="entry name" value="REGULATORY PROTEIN GNTR HTH"/>
    <property type="match status" value="1"/>
</dbReference>
<name>A0AAW6CSR5_9FIRM</name>
<accession>A0AAW6CSR5</accession>